<organism evidence="2 3">
    <name type="scientific">Cyclotella cryptica</name>
    <dbReference type="NCBI Taxonomy" id="29204"/>
    <lineage>
        <taxon>Eukaryota</taxon>
        <taxon>Sar</taxon>
        <taxon>Stramenopiles</taxon>
        <taxon>Ochrophyta</taxon>
        <taxon>Bacillariophyta</taxon>
        <taxon>Coscinodiscophyceae</taxon>
        <taxon>Thalassiosirophycidae</taxon>
        <taxon>Stephanodiscales</taxon>
        <taxon>Stephanodiscaceae</taxon>
        <taxon>Cyclotella</taxon>
    </lineage>
</organism>
<feature type="non-terminal residue" evidence="2">
    <location>
        <position position="85"/>
    </location>
</feature>
<dbReference type="EMBL" id="JABMIG020000337">
    <property type="protein sequence ID" value="KAL3780838.1"/>
    <property type="molecule type" value="Genomic_DNA"/>
</dbReference>
<dbReference type="Proteomes" id="UP001516023">
    <property type="component" value="Unassembled WGS sequence"/>
</dbReference>
<gene>
    <name evidence="2" type="ORF">HJC23_011087</name>
</gene>
<feature type="region of interest" description="Disordered" evidence="1">
    <location>
        <begin position="62"/>
        <end position="85"/>
    </location>
</feature>
<name>A0ABD3NYU7_9STRA</name>
<evidence type="ECO:0000256" key="1">
    <source>
        <dbReference type="SAM" id="MobiDB-lite"/>
    </source>
</evidence>
<keyword evidence="3" id="KW-1185">Reference proteome</keyword>
<reference evidence="2 3" key="1">
    <citation type="journal article" date="2020" name="G3 (Bethesda)">
        <title>Improved Reference Genome for Cyclotella cryptica CCMP332, a Model for Cell Wall Morphogenesis, Salinity Adaptation, and Lipid Production in Diatoms (Bacillariophyta).</title>
        <authorList>
            <person name="Roberts W.R."/>
            <person name="Downey K.M."/>
            <person name="Ruck E.C."/>
            <person name="Traller J.C."/>
            <person name="Alverson A.J."/>
        </authorList>
    </citation>
    <scope>NUCLEOTIDE SEQUENCE [LARGE SCALE GENOMIC DNA]</scope>
    <source>
        <strain evidence="2 3">CCMP332</strain>
    </source>
</reference>
<evidence type="ECO:0008006" key="4">
    <source>
        <dbReference type="Google" id="ProtNLM"/>
    </source>
</evidence>
<proteinExistence type="predicted"/>
<comment type="caution">
    <text evidence="2">The sequence shown here is derived from an EMBL/GenBank/DDBJ whole genome shotgun (WGS) entry which is preliminary data.</text>
</comment>
<protein>
    <recommendedName>
        <fullName evidence="4">Secreted protein</fullName>
    </recommendedName>
</protein>
<feature type="compositionally biased region" description="Low complexity" evidence="1">
    <location>
        <begin position="65"/>
        <end position="75"/>
    </location>
</feature>
<accession>A0ABD3NYU7</accession>
<dbReference type="AlphaFoldDB" id="A0ABD3NYU7"/>
<sequence>MYVPPTCLVHLSNSATRPLEQNETMTPGRTSTLLLFVFASCLGTARPTRPARWRYDAADVGRPMTKTTSTPSKCSPRAEPFRGKV</sequence>
<evidence type="ECO:0000313" key="2">
    <source>
        <dbReference type="EMBL" id="KAL3780838.1"/>
    </source>
</evidence>
<evidence type="ECO:0000313" key="3">
    <source>
        <dbReference type="Proteomes" id="UP001516023"/>
    </source>
</evidence>